<dbReference type="Pfam" id="PF05130">
    <property type="entry name" value="FlgN"/>
    <property type="match status" value="1"/>
</dbReference>
<evidence type="ECO:0000256" key="1">
    <source>
        <dbReference type="ARBA" id="ARBA00002397"/>
    </source>
</evidence>
<gene>
    <name evidence="5" type="ORF">SAMN03084138_03314</name>
</gene>
<evidence type="ECO:0000256" key="2">
    <source>
        <dbReference type="ARBA" id="ARBA00007703"/>
    </source>
</evidence>
<keyword evidence="3" id="KW-1005">Bacterial flagellum biogenesis</keyword>
<comment type="function">
    <text evidence="1">Required for the efficient initiation of filament assembly.</text>
</comment>
<accession>A0A1I5TSF7</accession>
<dbReference type="Gene3D" id="1.20.58.300">
    <property type="entry name" value="FlgN-like"/>
    <property type="match status" value="1"/>
</dbReference>
<dbReference type="RefSeq" id="WP_074927795.1">
    <property type="nucleotide sequence ID" value="NZ_FOWR01000027.1"/>
</dbReference>
<comment type="similarity">
    <text evidence="2">Belongs to the FlgN family.</text>
</comment>
<evidence type="ECO:0000256" key="3">
    <source>
        <dbReference type="ARBA" id="ARBA00022795"/>
    </source>
</evidence>
<name>A0A1I5TSF7_9GAMM</name>
<dbReference type="GeneID" id="35874376"/>
<dbReference type="OrthoDB" id="5900563at2"/>
<sequence>MSDETLTFEQQLSAQAEDVNALLDVMQAEISAIASRKATDIDALAKQKLALINAIRQRDQFLARCPELAAPSDETKEQIINIQDVLTQCHQQNENNGIALQRAQLSMHKLRNLFQEATGKSEMTYDSEGQASGSRTLGTNIKA</sequence>
<reference evidence="5 6" key="1">
    <citation type="submission" date="2016-10" db="EMBL/GenBank/DDBJ databases">
        <authorList>
            <person name="de Groot N.N."/>
        </authorList>
    </citation>
    <scope>NUCLEOTIDE SEQUENCE [LARGE SCALE GENOMIC DNA]</scope>
    <source>
        <strain evidence="5 6">DSM 15893</strain>
    </source>
</reference>
<protein>
    <submittedName>
        <fullName evidence="5">Flagella synthesis protein FlgN</fullName>
    </submittedName>
</protein>
<organism evidence="5 6">
    <name type="scientific">Enterovibrio norvegicus DSM 15893</name>
    <dbReference type="NCBI Taxonomy" id="1121869"/>
    <lineage>
        <taxon>Bacteria</taxon>
        <taxon>Pseudomonadati</taxon>
        <taxon>Pseudomonadota</taxon>
        <taxon>Gammaproteobacteria</taxon>
        <taxon>Vibrionales</taxon>
        <taxon>Vibrionaceae</taxon>
        <taxon>Enterovibrio</taxon>
    </lineage>
</organism>
<dbReference type="InterPro" id="IPR007809">
    <property type="entry name" value="FlgN-like"/>
</dbReference>
<dbReference type="GO" id="GO:0044780">
    <property type="term" value="P:bacterial-type flagellum assembly"/>
    <property type="evidence" value="ECO:0007669"/>
    <property type="project" value="InterPro"/>
</dbReference>
<keyword evidence="5" id="KW-0966">Cell projection</keyword>
<dbReference type="Proteomes" id="UP000182692">
    <property type="component" value="Unassembled WGS sequence"/>
</dbReference>
<feature type="region of interest" description="Disordered" evidence="4">
    <location>
        <begin position="121"/>
        <end position="143"/>
    </location>
</feature>
<evidence type="ECO:0000313" key="6">
    <source>
        <dbReference type="Proteomes" id="UP000182692"/>
    </source>
</evidence>
<keyword evidence="5" id="KW-0282">Flagellum</keyword>
<evidence type="ECO:0000313" key="5">
    <source>
        <dbReference type="EMBL" id="SFP85928.1"/>
    </source>
</evidence>
<dbReference type="InterPro" id="IPR036679">
    <property type="entry name" value="FlgN-like_sf"/>
</dbReference>
<feature type="compositionally biased region" description="Polar residues" evidence="4">
    <location>
        <begin position="127"/>
        <end position="143"/>
    </location>
</feature>
<dbReference type="AlphaFoldDB" id="A0A1I5TSF7"/>
<evidence type="ECO:0000256" key="4">
    <source>
        <dbReference type="SAM" id="MobiDB-lite"/>
    </source>
</evidence>
<keyword evidence="5" id="KW-0969">Cilium</keyword>
<dbReference type="STRING" id="1121869.SAMN03084138_03314"/>
<dbReference type="EMBL" id="FOWR01000027">
    <property type="protein sequence ID" value="SFP85928.1"/>
    <property type="molecule type" value="Genomic_DNA"/>
</dbReference>
<dbReference type="SUPFAM" id="SSF140566">
    <property type="entry name" value="FlgN-like"/>
    <property type="match status" value="1"/>
</dbReference>
<proteinExistence type="inferred from homology"/>